<protein>
    <submittedName>
        <fullName evidence="1">Uncharacterized protein</fullName>
    </submittedName>
</protein>
<accession>A0A0F9HNS6</accession>
<sequence length="896" mass="94449">INYTGLGENINNFRGVITVSGPQGTIYENTDYDNPDITPGSSRESVIAIPLPLDPQTEYQTVLKGNYTVRYTVRDITIPDDSTAVEVYSYQFDEPEIETTISSGPYSGILRSNDDTDYGSNITTLTREHRIQYPDELAVPPADVVSSNAYVEVTPIYTNEWTIIITSEVEYTHPDDLLIKWSGTETFTHCVYEGCIDGMYDAVETLRDNFQTAILNDRVQAEEYERRLVLVNTSWHLLNIAYQDGDVAEADEQAAVIAEQIAYTGSGTCGGPTSSLVIACPAFSGGGAPATYTFTNGITEVAGVVRLGGTLIQNTAITMAGYSYALNASDGGQTASHEVSAASGIINKASDGTVEGRVYAEPDKVTIERAHLGTPANTRGYEITADGLVEKANYTAGYVDRSLVSKSYVLSVGGGLAAVSTDATLSGDGTPGDVLSVVTPFPGFTSLLVDYGYTEPTHAFSEITGTPTTLAGYGITDAAATFLDLTDTPGTYAGQAGLYPRVNSGETTLEFVTGDWVPAAAGGTFSGQVMIEASGNPLLILRQTGVGGSPGTPQAGLNQIYFQDSDGDVQGIVGIDASGNIILQTNVSGQAIALGSDVSVTGNLSVTGNIAVSGTVDGVDIAAFKTAYDSHTHVFADITSKPTILSGYGITDAMLNTANSWGTEFSVKASATASDLVVIEDVADSNNKKYLAIGDLPTSAATFVALTDSPSSFSGQAGYVLKANTVENALEFDDISGDFISTTAATLTALSEKVLPVDDDVILIEDSEDSGNQKKLAFSNLPGSASSFSKAVSFTSCTYNATTNINIGTTSDISFLLHYTANRDVGTVQSQSGPITVQYDSTTGKVTYWSIQVGDDLDFEIEADESGGNIRLNIIVGNVSANSLNFDYKIYSKFIS</sequence>
<evidence type="ECO:0000313" key="1">
    <source>
        <dbReference type="EMBL" id="KKM16956.1"/>
    </source>
</evidence>
<organism evidence="1">
    <name type="scientific">marine sediment metagenome</name>
    <dbReference type="NCBI Taxonomy" id="412755"/>
    <lineage>
        <taxon>unclassified sequences</taxon>
        <taxon>metagenomes</taxon>
        <taxon>ecological metagenomes</taxon>
    </lineage>
</organism>
<proteinExistence type="predicted"/>
<gene>
    <name evidence="1" type="ORF">LCGC14_1680610</name>
</gene>
<comment type="caution">
    <text evidence="1">The sequence shown here is derived from an EMBL/GenBank/DDBJ whole genome shotgun (WGS) entry which is preliminary data.</text>
</comment>
<reference evidence="1" key="1">
    <citation type="journal article" date="2015" name="Nature">
        <title>Complex archaea that bridge the gap between prokaryotes and eukaryotes.</title>
        <authorList>
            <person name="Spang A."/>
            <person name="Saw J.H."/>
            <person name="Jorgensen S.L."/>
            <person name="Zaremba-Niedzwiedzka K."/>
            <person name="Martijn J."/>
            <person name="Lind A.E."/>
            <person name="van Eijk R."/>
            <person name="Schleper C."/>
            <person name="Guy L."/>
            <person name="Ettema T.J."/>
        </authorList>
    </citation>
    <scope>NUCLEOTIDE SEQUENCE</scope>
</reference>
<dbReference type="AlphaFoldDB" id="A0A0F9HNS6"/>
<name>A0A0F9HNS6_9ZZZZ</name>
<feature type="non-terminal residue" evidence="1">
    <location>
        <position position="1"/>
    </location>
</feature>
<dbReference type="EMBL" id="LAZR01014559">
    <property type="protein sequence ID" value="KKM16956.1"/>
    <property type="molecule type" value="Genomic_DNA"/>
</dbReference>